<gene>
    <name evidence="15" type="ORF">EZ313_05900</name>
</gene>
<dbReference type="InterPro" id="IPR029016">
    <property type="entry name" value="GAF-like_dom_sf"/>
</dbReference>
<dbReference type="Pfam" id="PF00072">
    <property type="entry name" value="Response_reg"/>
    <property type="match status" value="1"/>
</dbReference>
<evidence type="ECO:0000256" key="2">
    <source>
        <dbReference type="ARBA" id="ARBA00012438"/>
    </source>
</evidence>
<evidence type="ECO:0000256" key="3">
    <source>
        <dbReference type="ARBA" id="ARBA00022553"/>
    </source>
</evidence>
<dbReference type="CDD" id="cd00156">
    <property type="entry name" value="REC"/>
    <property type="match status" value="1"/>
</dbReference>
<dbReference type="EC" id="2.7.13.3" evidence="2"/>
<dbReference type="SUPFAM" id="SSF52172">
    <property type="entry name" value="CheY-like"/>
    <property type="match status" value="1"/>
</dbReference>
<dbReference type="InterPro" id="IPR000700">
    <property type="entry name" value="PAS-assoc_C"/>
</dbReference>
<dbReference type="Gene3D" id="3.30.450.20">
    <property type="entry name" value="PAS domain"/>
    <property type="match status" value="1"/>
</dbReference>
<dbReference type="InterPro" id="IPR011006">
    <property type="entry name" value="CheY-like_superfamily"/>
</dbReference>
<keyword evidence="8" id="KW-0902">Two-component regulatory system</keyword>
<evidence type="ECO:0000259" key="11">
    <source>
        <dbReference type="PROSITE" id="PS50109"/>
    </source>
</evidence>
<dbReference type="InterPro" id="IPR003661">
    <property type="entry name" value="HisK_dim/P_dom"/>
</dbReference>
<evidence type="ECO:0000259" key="12">
    <source>
        <dbReference type="PROSITE" id="PS50110"/>
    </source>
</evidence>
<evidence type="ECO:0000256" key="4">
    <source>
        <dbReference type="ARBA" id="ARBA00022679"/>
    </source>
</evidence>
<evidence type="ECO:0000313" key="15">
    <source>
        <dbReference type="EMBL" id="TFZ06175.1"/>
    </source>
</evidence>
<feature type="domain" description="PAC" evidence="14">
    <location>
        <begin position="425"/>
        <end position="475"/>
    </location>
</feature>
<dbReference type="NCBIfam" id="TIGR00229">
    <property type="entry name" value="sensory_box"/>
    <property type="match status" value="1"/>
</dbReference>
<evidence type="ECO:0000259" key="14">
    <source>
        <dbReference type="PROSITE" id="PS50113"/>
    </source>
</evidence>
<accession>A0A4Z0C7V6</accession>
<dbReference type="InterPro" id="IPR013767">
    <property type="entry name" value="PAS_fold"/>
</dbReference>
<evidence type="ECO:0000313" key="16">
    <source>
        <dbReference type="Proteomes" id="UP000298180"/>
    </source>
</evidence>
<dbReference type="Pfam" id="PF00512">
    <property type="entry name" value="HisKA"/>
    <property type="match status" value="1"/>
</dbReference>
<organism evidence="15 16">
    <name type="scientific">Ramlibacter henchirensis</name>
    <dbReference type="NCBI Taxonomy" id="204072"/>
    <lineage>
        <taxon>Bacteria</taxon>
        <taxon>Pseudomonadati</taxon>
        <taxon>Pseudomonadota</taxon>
        <taxon>Betaproteobacteria</taxon>
        <taxon>Burkholderiales</taxon>
        <taxon>Comamonadaceae</taxon>
        <taxon>Ramlibacter</taxon>
    </lineage>
</organism>
<evidence type="ECO:0000256" key="5">
    <source>
        <dbReference type="ARBA" id="ARBA00022741"/>
    </source>
</evidence>
<feature type="domain" description="Histidine kinase" evidence="11">
    <location>
        <begin position="495"/>
        <end position="722"/>
    </location>
</feature>
<dbReference type="Pfam" id="PF01590">
    <property type="entry name" value="GAF"/>
    <property type="match status" value="1"/>
</dbReference>
<evidence type="ECO:0000256" key="1">
    <source>
        <dbReference type="ARBA" id="ARBA00000085"/>
    </source>
</evidence>
<keyword evidence="5" id="KW-0547">Nucleotide-binding</keyword>
<dbReference type="SMART" id="SM00091">
    <property type="entry name" value="PAS"/>
    <property type="match status" value="1"/>
</dbReference>
<keyword evidence="4" id="KW-0808">Transferase</keyword>
<evidence type="ECO:0000256" key="7">
    <source>
        <dbReference type="ARBA" id="ARBA00022840"/>
    </source>
</evidence>
<evidence type="ECO:0000256" key="6">
    <source>
        <dbReference type="ARBA" id="ARBA00022777"/>
    </source>
</evidence>
<dbReference type="PROSITE" id="PS50110">
    <property type="entry name" value="RESPONSE_REGULATORY"/>
    <property type="match status" value="1"/>
</dbReference>
<dbReference type="SMART" id="SM00387">
    <property type="entry name" value="HATPase_c"/>
    <property type="match status" value="1"/>
</dbReference>
<comment type="caution">
    <text evidence="15">The sequence shown here is derived from an EMBL/GenBank/DDBJ whole genome shotgun (WGS) entry which is preliminary data.</text>
</comment>
<keyword evidence="7" id="KW-0067">ATP-binding</keyword>
<dbReference type="InterPro" id="IPR001789">
    <property type="entry name" value="Sig_transdc_resp-reg_receiver"/>
</dbReference>
<dbReference type="Proteomes" id="UP000298180">
    <property type="component" value="Unassembled WGS sequence"/>
</dbReference>
<dbReference type="GO" id="GO:0006355">
    <property type="term" value="P:regulation of DNA-templated transcription"/>
    <property type="evidence" value="ECO:0007669"/>
    <property type="project" value="InterPro"/>
</dbReference>
<dbReference type="InterPro" id="IPR004358">
    <property type="entry name" value="Sig_transdc_His_kin-like_C"/>
</dbReference>
<dbReference type="PROSITE" id="PS50113">
    <property type="entry name" value="PAC"/>
    <property type="match status" value="1"/>
</dbReference>
<dbReference type="AlphaFoldDB" id="A0A4Z0C7V6"/>
<dbReference type="OrthoDB" id="5389366at2"/>
<feature type="coiled-coil region" evidence="10">
    <location>
        <begin position="330"/>
        <end position="360"/>
    </location>
</feature>
<feature type="domain" description="PAS" evidence="13">
    <location>
        <begin position="353"/>
        <end position="423"/>
    </location>
</feature>
<dbReference type="InterPro" id="IPR035965">
    <property type="entry name" value="PAS-like_dom_sf"/>
</dbReference>
<comment type="catalytic activity">
    <reaction evidence="1">
        <text>ATP + protein L-histidine = ADP + protein N-phospho-L-histidine.</text>
        <dbReference type="EC" id="2.7.13.3"/>
    </reaction>
</comment>
<dbReference type="Pfam" id="PF00989">
    <property type="entry name" value="PAS"/>
    <property type="match status" value="1"/>
</dbReference>
<protein>
    <recommendedName>
        <fullName evidence="2">histidine kinase</fullName>
        <ecNumber evidence="2">2.7.13.3</ecNumber>
    </recommendedName>
</protein>
<dbReference type="SMART" id="SM00448">
    <property type="entry name" value="REC"/>
    <property type="match status" value="1"/>
</dbReference>
<dbReference type="CDD" id="cd00130">
    <property type="entry name" value="PAS"/>
    <property type="match status" value="1"/>
</dbReference>
<dbReference type="SUPFAM" id="SSF55874">
    <property type="entry name" value="ATPase domain of HSP90 chaperone/DNA topoisomerase II/histidine kinase"/>
    <property type="match status" value="1"/>
</dbReference>
<dbReference type="InterPro" id="IPR005467">
    <property type="entry name" value="His_kinase_dom"/>
</dbReference>
<evidence type="ECO:0000256" key="9">
    <source>
        <dbReference type="PROSITE-ProRule" id="PRU00169"/>
    </source>
</evidence>
<dbReference type="PANTHER" id="PTHR43065">
    <property type="entry name" value="SENSOR HISTIDINE KINASE"/>
    <property type="match status" value="1"/>
</dbReference>
<dbReference type="SMART" id="SM00388">
    <property type="entry name" value="HisKA"/>
    <property type="match status" value="1"/>
</dbReference>
<dbReference type="Pfam" id="PF02518">
    <property type="entry name" value="HATPase_c"/>
    <property type="match status" value="1"/>
</dbReference>
<dbReference type="SUPFAM" id="SSF55785">
    <property type="entry name" value="PYP-like sensor domain (PAS domain)"/>
    <property type="match status" value="1"/>
</dbReference>
<proteinExistence type="predicted"/>
<evidence type="ECO:0000256" key="8">
    <source>
        <dbReference type="ARBA" id="ARBA00023012"/>
    </source>
</evidence>
<dbReference type="Gene3D" id="3.30.565.10">
    <property type="entry name" value="Histidine kinase-like ATPase, C-terminal domain"/>
    <property type="match status" value="1"/>
</dbReference>
<dbReference type="PROSITE" id="PS50109">
    <property type="entry name" value="HIS_KIN"/>
    <property type="match status" value="1"/>
</dbReference>
<sequence>MKTPAQDFSVLPARAAQPADALRRAAAALAHPIHDELFAVLARELAALLDVALVVVAVFAEDSHDKLRTMAVSLDGRPRPNFGFSLEDLGCAPEPGHAHQLFPSGFHDRLGRGSLFARVRMDSLASFQLADSAGEPLGLLLAMDRRPLDHRPLEDLEATMSLFGTRACAEIERQRTEAALRAVALAVSAAGSGTVFDELVRLLATILHVDVAVVARHEPDQPDGLRVLALYCDGHVSRDFSYPLAGTPCGTVLGQHFRAYPRNLQARFPDDKELVELGCQGYAGHPLTALDGTSIGILSVASRRPLTQVGRLRATLKIFAVRAAAEVERLRASEAQKRAMEDLRQRERELQRSEEQYRTIFNASIDAMVLRDAQFRIVDVNATYEAMTGYSRSDVIGADRVVANPEQAGAAIRRLHERALNGETVLLDTQLVRRDGHRYELELRGVPILHRGQPHVLYVGRDVTQRVAAEQRRAELERQLRQAQKMEAIGQLTGGLAHDFNNILTSVLGYIGMGQERAATAADPQLARQLEQARLSAERAREHVAQLLSFSRPRRGERKLLDPGQIAAEVLQLLRPNLPTSIAVDCNPDSVAALPPVVADPVQFEQVLLNLCLNARDAIGEHGTIQVHTGHAVAAGHCASCSARLGAGRWVFFEVTDDGVGMSREVIDRMFEPFFTTKDVGRGTGMGLAMVHGIVHDHGGHLQVRSAPGRGSTFRVLLPAGEQDEADAQQPVAPPAPRIAAPLRGRVLLVEDEPTVSAFMQELLSGWGLEVVLERDPLSAARRLATPGELFSLLLTDQTMPGMTGLALARHAARHRPGLPVLLYTGNASDIGERELSDCGVAGLLRKPIDSAVLRSLLRDVLAGDAHPIAAHADCSRAHGVTTLQ</sequence>
<dbReference type="InterPro" id="IPR000014">
    <property type="entry name" value="PAS"/>
</dbReference>
<dbReference type="Gene3D" id="3.30.450.40">
    <property type="match status" value="1"/>
</dbReference>
<keyword evidence="16" id="KW-1185">Reference proteome</keyword>
<dbReference type="RefSeq" id="WP_135262262.1">
    <property type="nucleotide sequence ID" value="NZ_SMLM01000001.1"/>
</dbReference>
<feature type="modified residue" description="4-aspartylphosphate" evidence="9">
    <location>
        <position position="797"/>
    </location>
</feature>
<dbReference type="InterPro" id="IPR003018">
    <property type="entry name" value="GAF"/>
</dbReference>
<keyword evidence="10" id="KW-0175">Coiled coil</keyword>
<keyword evidence="6" id="KW-0418">Kinase</keyword>
<feature type="domain" description="Response regulatory" evidence="12">
    <location>
        <begin position="746"/>
        <end position="862"/>
    </location>
</feature>
<dbReference type="GO" id="GO:0000155">
    <property type="term" value="F:phosphorelay sensor kinase activity"/>
    <property type="evidence" value="ECO:0007669"/>
    <property type="project" value="InterPro"/>
</dbReference>
<dbReference type="SMART" id="SM00065">
    <property type="entry name" value="GAF"/>
    <property type="match status" value="2"/>
</dbReference>
<dbReference type="EMBL" id="SMLM01000001">
    <property type="protein sequence ID" value="TFZ06175.1"/>
    <property type="molecule type" value="Genomic_DNA"/>
</dbReference>
<dbReference type="InterPro" id="IPR003594">
    <property type="entry name" value="HATPase_dom"/>
</dbReference>
<evidence type="ECO:0000259" key="13">
    <source>
        <dbReference type="PROSITE" id="PS50112"/>
    </source>
</evidence>
<dbReference type="PANTHER" id="PTHR43065:SF42">
    <property type="entry name" value="TWO-COMPONENT SENSOR PPRA"/>
    <property type="match status" value="1"/>
</dbReference>
<dbReference type="CDD" id="cd00082">
    <property type="entry name" value="HisKA"/>
    <property type="match status" value="1"/>
</dbReference>
<evidence type="ECO:0000256" key="10">
    <source>
        <dbReference type="SAM" id="Coils"/>
    </source>
</evidence>
<dbReference type="InterPro" id="IPR036097">
    <property type="entry name" value="HisK_dim/P_sf"/>
</dbReference>
<dbReference type="SUPFAM" id="SSF55781">
    <property type="entry name" value="GAF domain-like"/>
    <property type="match status" value="1"/>
</dbReference>
<reference evidence="15 16" key="1">
    <citation type="submission" date="2019-03" db="EMBL/GenBank/DDBJ databases">
        <title>Ramlibacter henchirensis DSM 14656, whole genome shotgun sequence.</title>
        <authorList>
            <person name="Zhang X."/>
            <person name="Feng G."/>
            <person name="Zhu H."/>
        </authorList>
    </citation>
    <scope>NUCLEOTIDE SEQUENCE [LARGE SCALE GENOMIC DNA]</scope>
    <source>
        <strain evidence="15 16">DSM 14656</strain>
    </source>
</reference>
<dbReference type="Gene3D" id="1.10.287.130">
    <property type="match status" value="1"/>
</dbReference>
<name>A0A4Z0C7V6_9BURK</name>
<dbReference type="PRINTS" id="PR00344">
    <property type="entry name" value="BCTRLSENSOR"/>
</dbReference>
<dbReference type="Gene3D" id="3.40.50.2300">
    <property type="match status" value="1"/>
</dbReference>
<dbReference type="PROSITE" id="PS50112">
    <property type="entry name" value="PAS"/>
    <property type="match status" value="1"/>
</dbReference>
<keyword evidence="3 9" id="KW-0597">Phosphoprotein</keyword>
<dbReference type="GO" id="GO:0005524">
    <property type="term" value="F:ATP binding"/>
    <property type="evidence" value="ECO:0007669"/>
    <property type="project" value="UniProtKB-KW"/>
</dbReference>
<dbReference type="InterPro" id="IPR036890">
    <property type="entry name" value="HATPase_C_sf"/>
</dbReference>
<dbReference type="SUPFAM" id="SSF47384">
    <property type="entry name" value="Homodimeric domain of signal transducing histidine kinase"/>
    <property type="match status" value="1"/>
</dbReference>